<dbReference type="InterPro" id="IPR044759">
    <property type="entry name" value="bZIP_RF2"/>
</dbReference>
<name>A0AAW1JKL1_SAPOF</name>
<organism evidence="6 7">
    <name type="scientific">Saponaria officinalis</name>
    <name type="common">Common soapwort</name>
    <name type="synonym">Lychnis saponaria</name>
    <dbReference type="NCBI Taxonomy" id="3572"/>
    <lineage>
        <taxon>Eukaryota</taxon>
        <taxon>Viridiplantae</taxon>
        <taxon>Streptophyta</taxon>
        <taxon>Embryophyta</taxon>
        <taxon>Tracheophyta</taxon>
        <taxon>Spermatophyta</taxon>
        <taxon>Magnoliopsida</taxon>
        <taxon>eudicotyledons</taxon>
        <taxon>Gunneridae</taxon>
        <taxon>Pentapetalae</taxon>
        <taxon>Caryophyllales</taxon>
        <taxon>Caryophyllaceae</taxon>
        <taxon>Caryophylleae</taxon>
        <taxon>Saponaria</taxon>
    </lineage>
</organism>
<dbReference type="Proteomes" id="UP001443914">
    <property type="component" value="Unassembled WGS sequence"/>
</dbReference>
<keyword evidence="4" id="KW-0804">Transcription</keyword>
<dbReference type="GO" id="GO:0003677">
    <property type="term" value="F:DNA binding"/>
    <property type="evidence" value="ECO:0007669"/>
    <property type="project" value="UniProtKB-KW"/>
</dbReference>
<dbReference type="CDD" id="cd14703">
    <property type="entry name" value="bZIP_plant_RF2"/>
    <property type="match status" value="1"/>
</dbReference>
<dbReference type="GO" id="GO:0003700">
    <property type="term" value="F:DNA-binding transcription factor activity"/>
    <property type="evidence" value="ECO:0007669"/>
    <property type="project" value="InterPro"/>
</dbReference>
<reference evidence="6" key="1">
    <citation type="submission" date="2024-03" db="EMBL/GenBank/DDBJ databases">
        <title>WGS assembly of Saponaria officinalis var. Norfolk2.</title>
        <authorList>
            <person name="Jenkins J."/>
            <person name="Shu S."/>
            <person name="Grimwood J."/>
            <person name="Barry K."/>
            <person name="Goodstein D."/>
            <person name="Schmutz J."/>
            <person name="Leebens-Mack J."/>
            <person name="Osbourn A."/>
        </authorList>
    </citation>
    <scope>NUCLEOTIDE SEQUENCE [LARGE SCALE GENOMIC DNA]</scope>
    <source>
        <strain evidence="6">JIC</strain>
    </source>
</reference>
<sequence>MIFSFGEIRIMANRQSVMHSKEQKLRCISEMEHKVQTLQNEATTPSAQLTLLQRASAGFTGQINGLKFLLQPCSNKLNSEMVPFSTHTGSRSTTKKTLNNQSYYFSLTKIKGSTMMVEDMDQLRELSTKYCMENL</sequence>
<evidence type="ECO:0000256" key="4">
    <source>
        <dbReference type="ARBA" id="ARBA00023163"/>
    </source>
</evidence>
<dbReference type="PANTHER" id="PTHR13690">
    <property type="entry name" value="TRANSCRIPTION FACTOR POSF21-RELATED"/>
    <property type="match status" value="1"/>
</dbReference>
<keyword evidence="7" id="KW-1185">Reference proteome</keyword>
<evidence type="ECO:0000313" key="6">
    <source>
        <dbReference type="EMBL" id="KAK9705354.1"/>
    </source>
</evidence>
<proteinExistence type="predicted"/>
<gene>
    <name evidence="6" type="ORF">RND81_07G050600</name>
</gene>
<dbReference type="AlphaFoldDB" id="A0AAW1JKL1"/>
<evidence type="ECO:0000313" key="7">
    <source>
        <dbReference type="Proteomes" id="UP001443914"/>
    </source>
</evidence>
<evidence type="ECO:0000256" key="2">
    <source>
        <dbReference type="ARBA" id="ARBA00023015"/>
    </source>
</evidence>
<dbReference type="PANTHER" id="PTHR13690:SF80">
    <property type="entry name" value="BZIP TRANSCRIPTION FACTOR FAMILY PROTEIN-RELATED"/>
    <property type="match status" value="1"/>
</dbReference>
<comment type="caution">
    <text evidence="6">The sequence shown here is derived from an EMBL/GenBank/DDBJ whole genome shotgun (WGS) entry which is preliminary data.</text>
</comment>
<dbReference type="EMBL" id="JBDFQZ010000007">
    <property type="protein sequence ID" value="KAK9705354.1"/>
    <property type="molecule type" value="Genomic_DNA"/>
</dbReference>
<dbReference type="GO" id="GO:0005634">
    <property type="term" value="C:nucleus"/>
    <property type="evidence" value="ECO:0007669"/>
    <property type="project" value="UniProtKB-SubCell"/>
</dbReference>
<keyword evidence="3" id="KW-0238">DNA-binding</keyword>
<dbReference type="SUPFAM" id="SSF57959">
    <property type="entry name" value="Leucine zipper domain"/>
    <property type="match status" value="1"/>
</dbReference>
<evidence type="ECO:0000256" key="3">
    <source>
        <dbReference type="ARBA" id="ARBA00023125"/>
    </source>
</evidence>
<evidence type="ECO:0000256" key="1">
    <source>
        <dbReference type="ARBA" id="ARBA00004123"/>
    </source>
</evidence>
<evidence type="ECO:0000256" key="5">
    <source>
        <dbReference type="ARBA" id="ARBA00023242"/>
    </source>
</evidence>
<keyword evidence="2" id="KW-0805">Transcription regulation</keyword>
<dbReference type="InterPro" id="IPR046347">
    <property type="entry name" value="bZIP_sf"/>
</dbReference>
<protein>
    <submittedName>
        <fullName evidence="6">Uncharacterized protein</fullName>
    </submittedName>
</protein>
<comment type="subcellular location">
    <subcellularLocation>
        <location evidence="1">Nucleus</location>
    </subcellularLocation>
</comment>
<accession>A0AAW1JKL1</accession>
<keyword evidence="5" id="KW-0539">Nucleus</keyword>